<keyword evidence="2" id="KW-1185">Reference proteome</keyword>
<proteinExistence type="predicted"/>
<gene>
    <name evidence="1" type="ORF">SAMN05444392_1122</name>
</gene>
<protein>
    <submittedName>
        <fullName evidence="1">Uncharacterized protein</fullName>
    </submittedName>
</protein>
<dbReference type="RefSeq" id="WP_073156492.1">
    <property type="nucleotide sequence ID" value="NZ_FQVL01000012.1"/>
</dbReference>
<name>A0A1M5A421_9BACL</name>
<dbReference type="Proteomes" id="UP000184476">
    <property type="component" value="Unassembled WGS sequence"/>
</dbReference>
<dbReference type="AlphaFoldDB" id="A0A1M5A421"/>
<sequence length="95" mass="11424">MIEVDAFDTPLIKTSFSQFGFSLFAYRYLDNEVEQLDDEELEEWNRIAVDCLVTWFADQISKLDAHYPIPLYLHLHDYTQAYWIQERKWIDTANL</sequence>
<dbReference type="EMBL" id="FQVL01000012">
    <property type="protein sequence ID" value="SHF25060.1"/>
    <property type="molecule type" value="Genomic_DNA"/>
</dbReference>
<reference evidence="1 2" key="1">
    <citation type="submission" date="2016-11" db="EMBL/GenBank/DDBJ databases">
        <authorList>
            <person name="Jaros S."/>
            <person name="Januszkiewicz K."/>
            <person name="Wedrychowicz H."/>
        </authorList>
    </citation>
    <scope>NUCLEOTIDE SEQUENCE [LARGE SCALE GENOMIC DNA]</scope>
    <source>
        <strain evidence="1 2">DSM 44666</strain>
    </source>
</reference>
<evidence type="ECO:0000313" key="1">
    <source>
        <dbReference type="EMBL" id="SHF25060.1"/>
    </source>
</evidence>
<accession>A0A1M5A421</accession>
<evidence type="ECO:0000313" key="2">
    <source>
        <dbReference type="Proteomes" id="UP000184476"/>
    </source>
</evidence>
<dbReference type="STRING" id="112248.SAMN05444392_1122"/>
<organism evidence="1 2">
    <name type="scientific">Seinonella peptonophila</name>
    <dbReference type="NCBI Taxonomy" id="112248"/>
    <lineage>
        <taxon>Bacteria</taxon>
        <taxon>Bacillati</taxon>
        <taxon>Bacillota</taxon>
        <taxon>Bacilli</taxon>
        <taxon>Bacillales</taxon>
        <taxon>Thermoactinomycetaceae</taxon>
        <taxon>Seinonella</taxon>
    </lineage>
</organism>